<feature type="transmembrane region" description="Helical" evidence="5">
    <location>
        <begin position="58"/>
        <end position="77"/>
    </location>
</feature>
<gene>
    <name evidence="6" type="ORF">CQA01_29350</name>
</gene>
<comment type="subcellular location">
    <subcellularLocation>
        <location evidence="1">Membrane</location>
        <topology evidence="1">Multi-pass membrane protein</topology>
    </subcellularLocation>
</comment>
<dbReference type="InterPro" id="IPR002657">
    <property type="entry name" value="BilAc:Na_symport/Acr3"/>
</dbReference>
<dbReference type="PANTHER" id="PTHR10361:SF28">
    <property type="entry name" value="P3 PROTEIN-RELATED"/>
    <property type="match status" value="1"/>
</dbReference>
<evidence type="ECO:0000256" key="1">
    <source>
        <dbReference type="ARBA" id="ARBA00004141"/>
    </source>
</evidence>
<feature type="transmembrane region" description="Helical" evidence="5">
    <location>
        <begin position="89"/>
        <end position="107"/>
    </location>
</feature>
<feature type="transmembrane region" description="Helical" evidence="5">
    <location>
        <begin position="148"/>
        <end position="168"/>
    </location>
</feature>
<dbReference type="PANTHER" id="PTHR10361">
    <property type="entry name" value="SODIUM-BILE ACID COTRANSPORTER"/>
    <property type="match status" value="1"/>
</dbReference>
<evidence type="ECO:0000256" key="4">
    <source>
        <dbReference type="ARBA" id="ARBA00023136"/>
    </source>
</evidence>
<evidence type="ECO:0000256" key="5">
    <source>
        <dbReference type="SAM" id="Phobius"/>
    </source>
</evidence>
<protein>
    <submittedName>
        <fullName evidence="6">Sodium transporter</fullName>
    </submittedName>
</protein>
<dbReference type="Pfam" id="PF01758">
    <property type="entry name" value="SBF"/>
    <property type="match status" value="1"/>
</dbReference>
<evidence type="ECO:0000256" key="3">
    <source>
        <dbReference type="ARBA" id="ARBA00022989"/>
    </source>
</evidence>
<feature type="transmembrane region" description="Helical" evidence="5">
    <location>
        <begin position="34"/>
        <end position="51"/>
    </location>
</feature>
<dbReference type="GO" id="GO:0016020">
    <property type="term" value="C:membrane"/>
    <property type="evidence" value="ECO:0007669"/>
    <property type="project" value="UniProtKB-SubCell"/>
</dbReference>
<organism evidence="6 7">
    <name type="scientific">Cyclobacterium qasimii</name>
    <dbReference type="NCBI Taxonomy" id="1350429"/>
    <lineage>
        <taxon>Bacteria</taxon>
        <taxon>Pseudomonadati</taxon>
        <taxon>Bacteroidota</taxon>
        <taxon>Cytophagia</taxon>
        <taxon>Cytophagales</taxon>
        <taxon>Cyclobacteriaceae</taxon>
        <taxon>Cyclobacterium</taxon>
    </lineage>
</organism>
<feature type="transmembrane region" description="Helical" evidence="5">
    <location>
        <begin position="7"/>
        <end position="28"/>
    </location>
</feature>
<dbReference type="RefSeq" id="WP_020891251.1">
    <property type="nucleotide sequence ID" value="NZ_BJYV01000015.1"/>
</dbReference>
<feature type="transmembrane region" description="Helical" evidence="5">
    <location>
        <begin position="243"/>
        <end position="265"/>
    </location>
</feature>
<reference evidence="6 7" key="1">
    <citation type="submission" date="2019-07" db="EMBL/GenBank/DDBJ databases">
        <title>Whole genome shotgun sequence of Cyclobacterium qasimii NBRC 106168.</title>
        <authorList>
            <person name="Hosoyama A."/>
            <person name="Uohara A."/>
            <person name="Ohji S."/>
            <person name="Ichikawa N."/>
        </authorList>
    </citation>
    <scope>NUCLEOTIDE SEQUENCE [LARGE SCALE GENOMIC DNA]</scope>
    <source>
        <strain evidence="6 7">NBRC 106168</strain>
    </source>
</reference>
<dbReference type="Gene3D" id="1.20.1530.20">
    <property type="match status" value="1"/>
</dbReference>
<keyword evidence="7" id="KW-1185">Reference proteome</keyword>
<dbReference type="Proteomes" id="UP000321301">
    <property type="component" value="Unassembled WGS sequence"/>
</dbReference>
<feature type="transmembrane region" description="Helical" evidence="5">
    <location>
        <begin position="271"/>
        <end position="292"/>
    </location>
</feature>
<dbReference type="AlphaFoldDB" id="A0A512CDW8"/>
<keyword evidence="2 5" id="KW-0812">Transmembrane</keyword>
<feature type="transmembrane region" description="Helical" evidence="5">
    <location>
        <begin position="119"/>
        <end position="142"/>
    </location>
</feature>
<evidence type="ECO:0000313" key="7">
    <source>
        <dbReference type="Proteomes" id="UP000321301"/>
    </source>
</evidence>
<dbReference type="InterPro" id="IPR038770">
    <property type="entry name" value="Na+/solute_symporter_sf"/>
</dbReference>
<evidence type="ECO:0000256" key="2">
    <source>
        <dbReference type="ARBA" id="ARBA00022692"/>
    </source>
</evidence>
<evidence type="ECO:0000313" key="6">
    <source>
        <dbReference type="EMBL" id="GEO22401.1"/>
    </source>
</evidence>
<keyword evidence="3 5" id="KW-1133">Transmembrane helix</keyword>
<feature type="transmembrane region" description="Helical" evidence="5">
    <location>
        <begin position="175"/>
        <end position="197"/>
    </location>
</feature>
<dbReference type="InterPro" id="IPR004710">
    <property type="entry name" value="Bilac:Na_transpt"/>
</dbReference>
<accession>A0A512CDW8</accession>
<dbReference type="EMBL" id="BJYV01000015">
    <property type="protein sequence ID" value="GEO22401.1"/>
    <property type="molecule type" value="Genomic_DNA"/>
</dbReference>
<comment type="caution">
    <text evidence="6">The sequence shown here is derived from an EMBL/GenBank/DDBJ whole genome shotgun (WGS) entry which is preliminary data.</text>
</comment>
<feature type="transmembrane region" description="Helical" evidence="5">
    <location>
        <begin position="209"/>
        <end position="231"/>
    </location>
</feature>
<sequence length="379" mass="40636">MNKKQTIFSSSLALAGISLIGIVVLLLMGYQEGASLLVLSFFAFLLIGMQGYDRFKGFSFTVWVIAAVGVSMTFPSYITEVAGYKTDSFIVPLIQLIMFGMGTTMGIKDFQGVLKMPRGVIVGLVSQFTIMPILAISLAILMDFPPEIAAGIVLIGSSPSGVSSNIITFLAKGNLALSITLTAFTTILAPFLTPLLMKLLAGQFIPIDSYQMMVSIIKMIFVPIIAGMVFNKIFKDRAVWLNIAMPYIAMAANVVIIAVIVAAGRDSLLEIGLLLLLAAIIHNASGYVLGYWGCRLFKMNKVDSRTIAIEVGMQNGGMAAGIASELGKAATLGLFPAIFGTWMDISGSFLANWWRTAPTGENDSAGLTDDPQPLKEIEK</sequence>
<name>A0A512CDW8_9BACT</name>
<proteinExistence type="predicted"/>
<keyword evidence="4 5" id="KW-0472">Membrane</keyword>